<dbReference type="PANTHER" id="PTHR47331:SF1">
    <property type="entry name" value="GAG-LIKE PROTEIN"/>
    <property type="match status" value="1"/>
</dbReference>
<name>A0A9X0CUK6_9CNID</name>
<sequence>MTCDTTLPASQQSVDGNVLAIIAATTEKISADHGLPALQVVKFNGSPENYPVFRQSFRQMAKGFRRISQNGPPIAIPRRTDIEVRTGGPNEGTQSHPRSIWSTSQDSLTWQITPSSQVLRRQKKTSRKSNADDLTTSRKFTTLAIGGAKEDNENFTRSHSLYRCEVFSSKSVEERSEFVNRNRICFNCIKSVEHSSISCKSLIRFKAPECV</sequence>
<accession>A0A9X0CUK6</accession>
<organism evidence="1 2">
    <name type="scientific">Desmophyllum pertusum</name>
    <dbReference type="NCBI Taxonomy" id="174260"/>
    <lineage>
        <taxon>Eukaryota</taxon>
        <taxon>Metazoa</taxon>
        <taxon>Cnidaria</taxon>
        <taxon>Anthozoa</taxon>
        <taxon>Hexacorallia</taxon>
        <taxon>Scleractinia</taxon>
        <taxon>Caryophylliina</taxon>
        <taxon>Caryophylliidae</taxon>
        <taxon>Desmophyllum</taxon>
    </lineage>
</organism>
<dbReference type="PANTHER" id="PTHR47331">
    <property type="entry name" value="PHD-TYPE DOMAIN-CONTAINING PROTEIN"/>
    <property type="match status" value="1"/>
</dbReference>
<protein>
    <submittedName>
        <fullName evidence="1">Uncharacterized protein</fullName>
    </submittedName>
</protein>
<dbReference type="EMBL" id="MU826827">
    <property type="protein sequence ID" value="KAJ7374773.1"/>
    <property type="molecule type" value="Genomic_DNA"/>
</dbReference>
<dbReference type="OrthoDB" id="5985308at2759"/>
<dbReference type="Proteomes" id="UP001163046">
    <property type="component" value="Unassembled WGS sequence"/>
</dbReference>
<gene>
    <name evidence="1" type="ORF">OS493_005123</name>
</gene>
<comment type="caution">
    <text evidence="1">The sequence shown here is derived from an EMBL/GenBank/DDBJ whole genome shotgun (WGS) entry which is preliminary data.</text>
</comment>
<evidence type="ECO:0000313" key="2">
    <source>
        <dbReference type="Proteomes" id="UP001163046"/>
    </source>
</evidence>
<evidence type="ECO:0000313" key="1">
    <source>
        <dbReference type="EMBL" id="KAJ7374773.1"/>
    </source>
</evidence>
<proteinExistence type="predicted"/>
<keyword evidence="2" id="KW-1185">Reference proteome</keyword>
<reference evidence="1" key="1">
    <citation type="submission" date="2023-01" db="EMBL/GenBank/DDBJ databases">
        <title>Genome assembly of the deep-sea coral Lophelia pertusa.</title>
        <authorList>
            <person name="Herrera S."/>
            <person name="Cordes E."/>
        </authorList>
    </citation>
    <scope>NUCLEOTIDE SEQUENCE</scope>
    <source>
        <strain evidence="1">USNM1676648</strain>
        <tissue evidence="1">Polyp</tissue>
    </source>
</reference>
<dbReference type="AlphaFoldDB" id="A0A9X0CUK6"/>